<dbReference type="CDD" id="cd07043">
    <property type="entry name" value="STAS_anti-anti-sigma_factors"/>
    <property type="match status" value="1"/>
</dbReference>
<dbReference type="InterPro" id="IPR036513">
    <property type="entry name" value="STAS_dom_sf"/>
</dbReference>
<feature type="domain" description="STAS" evidence="2">
    <location>
        <begin position="27"/>
        <end position="117"/>
    </location>
</feature>
<organism evidence="3 4">
    <name type="scientific">Streptomyces violascens</name>
    <dbReference type="NCBI Taxonomy" id="67381"/>
    <lineage>
        <taxon>Bacteria</taxon>
        <taxon>Bacillati</taxon>
        <taxon>Actinomycetota</taxon>
        <taxon>Actinomycetes</taxon>
        <taxon>Kitasatosporales</taxon>
        <taxon>Streptomycetaceae</taxon>
        <taxon>Streptomyces</taxon>
    </lineage>
</organism>
<evidence type="ECO:0000259" key="2">
    <source>
        <dbReference type="PROSITE" id="PS50801"/>
    </source>
</evidence>
<comment type="caution">
    <text evidence="3">The sequence shown here is derived from an EMBL/GenBank/DDBJ whole genome shotgun (WGS) entry which is preliminary data.</text>
</comment>
<protein>
    <recommendedName>
        <fullName evidence="2">STAS domain-containing protein</fullName>
    </recommendedName>
</protein>
<dbReference type="InterPro" id="IPR058548">
    <property type="entry name" value="MlaB-like_STAS"/>
</dbReference>
<dbReference type="PANTHER" id="PTHR33495">
    <property type="entry name" value="ANTI-SIGMA FACTOR ANTAGONIST TM_1081-RELATED-RELATED"/>
    <property type="match status" value="1"/>
</dbReference>
<dbReference type="EMBL" id="BNDY01000017">
    <property type="protein sequence ID" value="GHI41011.1"/>
    <property type="molecule type" value="Genomic_DNA"/>
</dbReference>
<evidence type="ECO:0000313" key="4">
    <source>
        <dbReference type="Proteomes" id="UP001050808"/>
    </source>
</evidence>
<proteinExistence type="predicted"/>
<dbReference type="PANTHER" id="PTHR33495:SF2">
    <property type="entry name" value="ANTI-SIGMA FACTOR ANTAGONIST TM_1081-RELATED"/>
    <property type="match status" value="1"/>
</dbReference>
<feature type="region of interest" description="Disordered" evidence="1">
    <location>
        <begin position="122"/>
        <end position="145"/>
    </location>
</feature>
<dbReference type="PROSITE" id="PS50801">
    <property type="entry name" value="STAS"/>
    <property type="match status" value="1"/>
</dbReference>
<dbReference type="SUPFAM" id="SSF52091">
    <property type="entry name" value="SpoIIaa-like"/>
    <property type="match status" value="1"/>
</dbReference>
<evidence type="ECO:0000313" key="3">
    <source>
        <dbReference type="EMBL" id="GHI41011.1"/>
    </source>
</evidence>
<name>A0ABQ3QUQ3_9ACTN</name>
<dbReference type="Pfam" id="PF13466">
    <property type="entry name" value="STAS_2"/>
    <property type="match status" value="1"/>
</dbReference>
<evidence type="ECO:0000256" key="1">
    <source>
        <dbReference type="SAM" id="MobiDB-lite"/>
    </source>
</evidence>
<dbReference type="Gene3D" id="3.30.750.24">
    <property type="entry name" value="STAS domain"/>
    <property type="match status" value="1"/>
</dbReference>
<dbReference type="InterPro" id="IPR002645">
    <property type="entry name" value="STAS_dom"/>
</dbReference>
<sequence length="145" mass="15482">MESSWEAAVEASELFPRAAGIEVFPSTESSAPAEVGRTVVLVEGELDLDSAQTLYQQLRRALDRSVGGLVIDFQGVGFCDCSGLNTLLRVRHRALAQGKTISIRAAGPAVDRLLAMTRTRALFTSSGHTRPRPDAPPSRALGHPA</sequence>
<dbReference type="Proteomes" id="UP001050808">
    <property type="component" value="Unassembled WGS sequence"/>
</dbReference>
<gene>
    <name evidence="3" type="ORF">Sviol_54190</name>
</gene>
<keyword evidence="4" id="KW-1185">Reference proteome</keyword>
<accession>A0ABQ3QUQ3</accession>
<reference evidence="3" key="1">
    <citation type="submission" date="2024-05" db="EMBL/GenBank/DDBJ databases">
        <title>Whole genome shotgun sequence of Streptomyces violascens NBRC 12920.</title>
        <authorList>
            <person name="Komaki H."/>
            <person name="Tamura T."/>
        </authorList>
    </citation>
    <scope>NUCLEOTIDE SEQUENCE</scope>
    <source>
        <strain evidence="3">NBRC 12920</strain>
    </source>
</reference>